<evidence type="ECO:0000313" key="3">
    <source>
        <dbReference type="EMBL" id="EJW94744.1"/>
    </source>
</evidence>
<protein>
    <submittedName>
        <fullName evidence="3">Dipeptidyl peptidase IV</fullName>
    </submittedName>
</protein>
<evidence type="ECO:0000259" key="2">
    <source>
        <dbReference type="Pfam" id="PF00930"/>
    </source>
</evidence>
<sequence>MKIKHFLTATAWLFLSVPSLMAESTNSAVTGAPLTQTTQGKKSFTLDDLMWAGKNYWNLQPKNIYASFWGDCLVETEVEEVKLITDEKGRKVYPKPLFTIAQVNAAIDTAKVDKVYNLMGAQFPYADQSLVFLQTPKVSFLYDWKQEKTVWSQERTAGTQASFFNKESKAEAYVKDWNLYVRTADNQVLPVSTDGTREIQYGLSVHRDEFGIHKGIFWSPKGNLLAFYRMDQTMVSDYPLVDIEHRVAQLAPEKYPMAGMTSHKVKVGIFNLATKQTIYLQTADPTDRYFTNIAWSPDEKTLYVIEVPRSQDKAELIAYDAQTGARKQVLYTETNKRYVEPMQPIRFLPWDETKFIYESRRDGYNHLYLFDTTGKELKQLTKGEFEVIATLGFNTKTKSIIYQSNEASPIRHNHYAVDVKTGKRTLLDNGRGTHNAALSASGAYLFDRWSAPDAFRRVDLVATSKPKQTQLHSAESPWKEFNVPEITSGTIKAADGKTDLYYRLVKPVDFDPDKKYPAVVYVYGGPHANNIDESWNYMTRPWEIYMAQRGYVVYVVDNRGSQYRGFEFESVTHRRLGEVEMADQMEGVKFLKSLPYVDANRLGVHGWSFGGFMTTNLMCTYPDVFKVGVAGGPVIDWKYYEVMYGERYMDTPQENPEGYAATSLLNKAKNLKGRLQIIVGYNDPTCVLQHSLAFMRACIDADTQPDYFVYPSQGHNMMGHDMVHLHERITRYFDDYLK</sequence>
<dbReference type="GO" id="GO:0008239">
    <property type="term" value="F:dipeptidyl-peptidase activity"/>
    <property type="evidence" value="ECO:0007669"/>
    <property type="project" value="TreeGrafter"/>
</dbReference>
<dbReference type="PANTHER" id="PTHR11731">
    <property type="entry name" value="PROTEASE FAMILY S9B,C DIPEPTIDYL-PEPTIDASE IV-RELATED"/>
    <property type="match status" value="1"/>
</dbReference>
<feature type="domain" description="Dipeptidylpeptidase IV N-terminal" evidence="2">
    <location>
        <begin position="140"/>
        <end position="453"/>
    </location>
</feature>
<comment type="caution">
    <text evidence="3">The sequence shown here is derived from an EMBL/GenBank/DDBJ whole genome shotgun (WGS) entry which is preliminary data.</text>
</comment>
<dbReference type="InterPro" id="IPR029058">
    <property type="entry name" value="AB_hydrolase_fold"/>
</dbReference>
<evidence type="ECO:0000259" key="1">
    <source>
        <dbReference type="Pfam" id="PF00326"/>
    </source>
</evidence>
<dbReference type="PANTHER" id="PTHR11731:SF193">
    <property type="entry name" value="DIPEPTIDYL PEPTIDASE 9"/>
    <property type="match status" value="1"/>
</dbReference>
<reference evidence="3" key="1">
    <citation type="journal article" date="2012" name="PLoS ONE">
        <title>Gene sets for utilization of primary and secondary nutrition supplies in the distal gut of endangered iberian lynx.</title>
        <authorList>
            <person name="Alcaide M."/>
            <person name="Messina E."/>
            <person name="Richter M."/>
            <person name="Bargiela R."/>
            <person name="Peplies J."/>
            <person name="Huws S.A."/>
            <person name="Newbold C.J."/>
            <person name="Golyshin P.N."/>
            <person name="Simon M.A."/>
            <person name="Lopez G."/>
            <person name="Yakimov M.M."/>
            <person name="Ferrer M."/>
        </authorList>
    </citation>
    <scope>NUCLEOTIDE SEQUENCE</scope>
</reference>
<dbReference type="SUPFAM" id="SSF53474">
    <property type="entry name" value="alpha/beta-Hydrolases"/>
    <property type="match status" value="1"/>
</dbReference>
<dbReference type="InterPro" id="IPR002469">
    <property type="entry name" value="Peptidase_S9B_N"/>
</dbReference>
<dbReference type="EMBL" id="AMCI01006200">
    <property type="protein sequence ID" value="EJW94744.1"/>
    <property type="molecule type" value="Genomic_DNA"/>
</dbReference>
<proteinExistence type="predicted"/>
<feature type="domain" description="Peptidase S9 prolyl oligopeptidase catalytic" evidence="1">
    <location>
        <begin position="542"/>
        <end position="738"/>
    </location>
</feature>
<dbReference type="InterPro" id="IPR001375">
    <property type="entry name" value="Peptidase_S9_cat"/>
</dbReference>
<dbReference type="AlphaFoldDB" id="J9G5F1"/>
<accession>J9G5F1</accession>
<dbReference type="InterPro" id="IPR050278">
    <property type="entry name" value="Serine_Prot_S9B/DPPIV"/>
</dbReference>
<gene>
    <name evidence="3" type="ORF">EVA_17150</name>
</gene>
<dbReference type="GO" id="GO:0006508">
    <property type="term" value="P:proteolysis"/>
    <property type="evidence" value="ECO:0007669"/>
    <property type="project" value="InterPro"/>
</dbReference>
<dbReference type="Gene3D" id="2.140.10.30">
    <property type="entry name" value="Dipeptidylpeptidase IV, N-terminal domain"/>
    <property type="match status" value="1"/>
</dbReference>
<dbReference type="Pfam" id="PF00930">
    <property type="entry name" value="DPPIV_N"/>
    <property type="match status" value="1"/>
</dbReference>
<dbReference type="SUPFAM" id="SSF82171">
    <property type="entry name" value="DPP6 N-terminal domain-like"/>
    <property type="match status" value="1"/>
</dbReference>
<name>J9G5F1_9ZZZZ</name>
<dbReference type="GO" id="GO:0008236">
    <property type="term" value="F:serine-type peptidase activity"/>
    <property type="evidence" value="ECO:0007669"/>
    <property type="project" value="InterPro"/>
</dbReference>
<organism evidence="3">
    <name type="scientific">gut metagenome</name>
    <dbReference type="NCBI Taxonomy" id="749906"/>
    <lineage>
        <taxon>unclassified sequences</taxon>
        <taxon>metagenomes</taxon>
        <taxon>organismal metagenomes</taxon>
    </lineage>
</organism>
<dbReference type="Pfam" id="PF00326">
    <property type="entry name" value="Peptidase_S9"/>
    <property type="match status" value="1"/>
</dbReference>
<dbReference type="Gene3D" id="3.40.50.1820">
    <property type="entry name" value="alpha/beta hydrolase"/>
    <property type="match status" value="1"/>
</dbReference>